<dbReference type="GO" id="GO:0072583">
    <property type="term" value="P:clathrin-dependent endocytosis"/>
    <property type="evidence" value="ECO:0007669"/>
    <property type="project" value="TreeGrafter"/>
</dbReference>
<evidence type="ECO:0000259" key="5">
    <source>
        <dbReference type="PROSITE" id="PS50076"/>
    </source>
</evidence>
<dbReference type="InterPro" id="IPR001623">
    <property type="entry name" value="DnaJ_domain"/>
</dbReference>
<feature type="coiled-coil region" evidence="3">
    <location>
        <begin position="1045"/>
        <end position="1137"/>
    </location>
</feature>
<dbReference type="Gene3D" id="2.160.10.10">
    <property type="entry name" value="Hexapeptide repeat proteins"/>
    <property type="match status" value="1"/>
</dbReference>
<reference evidence="6 7" key="1">
    <citation type="submission" date="2024-04" db="EMBL/GenBank/DDBJ databases">
        <title>The reference genome of an endangered Asteraceae, Deinandra increscens subsp. villosa, native to the Central Coast of California.</title>
        <authorList>
            <person name="Guilliams M."/>
            <person name="Hasenstab-Lehman K."/>
            <person name="Meyer R."/>
            <person name="Mcevoy S."/>
        </authorList>
    </citation>
    <scope>NUCLEOTIDE SEQUENCE [LARGE SCALE GENOMIC DNA]</scope>
    <source>
        <tissue evidence="6">Leaf</tissue>
    </source>
</reference>
<evidence type="ECO:0000313" key="7">
    <source>
        <dbReference type="Proteomes" id="UP001408789"/>
    </source>
</evidence>
<feature type="region of interest" description="Disordered" evidence="4">
    <location>
        <begin position="997"/>
        <end position="1032"/>
    </location>
</feature>
<name>A0AAP0C9Z0_9ASTR</name>
<feature type="compositionally biased region" description="Pro residues" evidence="4">
    <location>
        <begin position="526"/>
        <end position="536"/>
    </location>
</feature>
<sequence>MGSLGRTIYLVGSWIRVAGQAVDRVGCSLQGSHLFQEQVSRHRTLMNLFDKDPAVDKDAFVAPGASVIGDVQVGQGSSIWYGCVLRGDVNSIRVGSGTNIQDNALVHVAKSNISGNVLPTTIGNNVTVGHGAVLHGCTVEDEAFVGMGATLLDGSYVEKNAMVAAGALVTQNTKIPFGEVWGGNPAKFMRKLTEEEIAFISQSATNYTNLAMVHAAENNKGFQEIELEKSLRKKFARKDEEYDSMIGVVRETPAELTLPDNILPGKTQKIASSSALMRSYRDNGAAGGGFGARNKTVYDDVFGGPPKFGATTLPPRLEDYTEIFQGFHASRGSSIPVLDLPPPSVDSDDVWFDVQSSKLDYSEVFGGFNGLDFALSYEELFESSRVGEDDDDIDSSDEVWTPAQSESLSDESDPHASLEINQQVSTADLDKLSAVNMKDEPNFEAEQDFLNGRINDSHCLDVSSSTVLDNQVPPTQKENDKFFSLADNDLCAIVPQKYMKNQKHYPVGSRPLLSVSDLSLKTQPSHLPPPSRPPPALKSKKGNSSNYGLKLKTSKSYAFERMTDDQSQPFFDVEIDASSSAAADAAAMKDAVEQAQAKLKSAKALMDRKKEGLQSRPKLQMKYNVGDKKVKVNENYEKSNGFEGDRMKGSFESDNDITRHEVREENQQNTVILEPNVGSTGSKKNNVVFEYFEQREDSEFVQETFDRCQKKEGCLKEHTVVLKTPNDSDENEMYENLIEIQLKDNDIITVEDIAADNWFTNDDNGMKGDDIGPASSVWEDYDVESEEGELKEIKEQNEKECPPEISLIHSEEGEGIVKESDDISETVSELDVNNKEQTLDHNLEVLLEEDKIKAERNDNVQMVNECREKKKTEVMHEVDYNSEETRKLQKESDLENDDIENEQEGIKWDEDESITGENSEVLEVVFQVDDNEILQDKGDVEQDAPSEKHEVNPETPCLEKIKETVEQIHEVGEESFSSNPNDLPGVNVEVRRADVIKQAPMENEKKTSELPSGLKSGNYFTTTTTKPVMNQNTNTASKVAENRGKEERLQRARELENERLRKIEEERKRQIESEKERLRKIERELENERLRKIEEERERQIESEKERLRKIERELENERLRKIEEERERQIEREKDRMAVDRATLEAREKAFADTRERAAVERTTAEFRQRTLAEARERLEKACAEARERSLADKAMEGRLRVEKATAEARERAVADKFSYQNTGIRQNSLPSDLAGSYSGLRYYQAPSQGGKLQMSLFSYIHIQLLFPSYILIQVTGEGESPQRCKARLERHQRTADRAAKALAEKNMRDLIAQKEQAERSRLAEGLDAEVKRWSSGKQGNLRALLSTLQYILGSDSGWQPVPLTEVITTAAVKKAYRKATLCVHPDKLQQRGATIQQKYICEKVFDLLKEAWNKFNSEER</sequence>
<feature type="region of interest" description="Disordered" evidence="4">
    <location>
        <begin position="874"/>
        <end position="914"/>
    </location>
</feature>
<dbReference type="GO" id="GO:0030276">
    <property type="term" value="F:clathrin binding"/>
    <property type="evidence" value="ECO:0007669"/>
    <property type="project" value="TreeGrafter"/>
</dbReference>
<comment type="subcellular location">
    <subcellularLocation>
        <location evidence="2">Mitochondrion membrane</location>
        <topology evidence="2">Peripheral membrane protein</topology>
        <orientation evidence="2">Matrix side</orientation>
    </subcellularLocation>
</comment>
<dbReference type="PANTHER" id="PTHR23172:SF87">
    <property type="entry name" value="CHAPERONE DNAJ-DOMAIN SUPERFAMILY PROTEIN"/>
    <property type="match status" value="1"/>
</dbReference>
<feature type="region of interest" description="Disordered" evidence="4">
    <location>
        <begin position="386"/>
        <end position="415"/>
    </location>
</feature>
<evidence type="ECO:0000256" key="3">
    <source>
        <dbReference type="SAM" id="Coils"/>
    </source>
</evidence>
<feature type="region of interest" description="Disordered" evidence="4">
    <location>
        <begin position="520"/>
        <end position="548"/>
    </location>
</feature>
<feature type="compositionally biased region" description="Acidic residues" evidence="4">
    <location>
        <begin position="388"/>
        <end position="397"/>
    </location>
</feature>
<keyword evidence="1 3" id="KW-0175">Coiled coil</keyword>
<feature type="domain" description="J" evidence="5">
    <location>
        <begin position="1349"/>
        <end position="1422"/>
    </location>
</feature>
<dbReference type="CDD" id="cd06257">
    <property type="entry name" value="DnaJ"/>
    <property type="match status" value="1"/>
</dbReference>
<dbReference type="PROSITE" id="PS50076">
    <property type="entry name" value="DNAJ_2"/>
    <property type="match status" value="1"/>
</dbReference>
<dbReference type="GO" id="GO:0031982">
    <property type="term" value="C:vesicle"/>
    <property type="evidence" value="ECO:0007669"/>
    <property type="project" value="TreeGrafter"/>
</dbReference>
<dbReference type="FunFam" id="1.10.287.110:FF:000009">
    <property type="entry name" value="Auxilin-related protein 1"/>
    <property type="match status" value="1"/>
</dbReference>
<dbReference type="GO" id="GO:0072318">
    <property type="term" value="P:clathrin coat disassembly"/>
    <property type="evidence" value="ECO:0007669"/>
    <property type="project" value="TreeGrafter"/>
</dbReference>
<dbReference type="Gene3D" id="1.10.287.110">
    <property type="entry name" value="DnaJ domain"/>
    <property type="match status" value="1"/>
</dbReference>
<dbReference type="SUPFAM" id="SSF51161">
    <property type="entry name" value="Trimeric LpxA-like enzymes"/>
    <property type="match status" value="1"/>
</dbReference>
<keyword evidence="7" id="KW-1185">Reference proteome</keyword>
<protein>
    <recommendedName>
        <fullName evidence="5">J domain-containing protein</fullName>
    </recommendedName>
</protein>
<evidence type="ECO:0000256" key="1">
    <source>
        <dbReference type="ARBA" id="ARBA00023054"/>
    </source>
</evidence>
<feature type="compositionally biased region" description="Acidic residues" evidence="4">
    <location>
        <begin position="894"/>
        <end position="914"/>
    </location>
</feature>
<feature type="coiled-coil region" evidence="3">
    <location>
        <begin position="585"/>
        <end position="612"/>
    </location>
</feature>
<organism evidence="6 7">
    <name type="scientific">Deinandra increscens subsp. villosa</name>
    <dbReference type="NCBI Taxonomy" id="3103831"/>
    <lineage>
        <taxon>Eukaryota</taxon>
        <taxon>Viridiplantae</taxon>
        <taxon>Streptophyta</taxon>
        <taxon>Embryophyta</taxon>
        <taxon>Tracheophyta</taxon>
        <taxon>Spermatophyta</taxon>
        <taxon>Magnoliopsida</taxon>
        <taxon>eudicotyledons</taxon>
        <taxon>Gunneridae</taxon>
        <taxon>Pentapetalae</taxon>
        <taxon>asterids</taxon>
        <taxon>campanulids</taxon>
        <taxon>Asterales</taxon>
        <taxon>Asteraceae</taxon>
        <taxon>Asteroideae</taxon>
        <taxon>Heliantheae alliance</taxon>
        <taxon>Madieae</taxon>
        <taxon>Madiinae</taxon>
        <taxon>Deinandra</taxon>
    </lineage>
</organism>
<dbReference type="Proteomes" id="UP001408789">
    <property type="component" value="Unassembled WGS sequence"/>
</dbReference>
<evidence type="ECO:0000313" key="6">
    <source>
        <dbReference type="EMBL" id="KAK9052540.1"/>
    </source>
</evidence>
<accession>A0AAP0C9Z0</accession>
<dbReference type="InterPro" id="IPR047324">
    <property type="entry name" value="LbH_gamma_CA-like"/>
</dbReference>
<dbReference type="SUPFAM" id="SSF46565">
    <property type="entry name" value="Chaperone J-domain"/>
    <property type="match status" value="1"/>
</dbReference>
<feature type="compositionally biased region" description="Basic and acidic residues" evidence="4">
    <location>
        <begin position="874"/>
        <end position="893"/>
    </location>
</feature>
<comment type="caution">
    <text evidence="6">The sequence shown here is derived from an EMBL/GenBank/DDBJ whole genome shotgun (WGS) entry which is preliminary data.</text>
</comment>
<dbReference type="CDD" id="cd04645">
    <property type="entry name" value="LbH_gamma_CA_like"/>
    <property type="match status" value="1"/>
</dbReference>
<evidence type="ECO:0000256" key="2">
    <source>
        <dbReference type="ARBA" id="ARBA00034694"/>
    </source>
</evidence>
<dbReference type="GO" id="GO:0031966">
    <property type="term" value="C:mitochondrial membrane"/>
    <property type="evidence" value="ECO:0007669"/>
    <property type="project" value="UniProtKB-SubCell"/>
</dbReference>
<dbReference type="PANTHER" id="PTHR23172">
    <property type="entry name" value="AUXILIN/CYCLIN G-ASSOCIATED KINASE-RELATED"/>
    <property type="match status" value="1"/>
</dbReference>
<feature type="region of interest" description="Disordered" evidence="4">
    <location>
        <begin position="932"/>
        <end position="958"/>
    </location>
</feature>
<feature type="compositionally biased region" description="Basic and acidic residues" evidence="4">
    <location>
        <begin position="934"/>
        <end position="958"/>
    </location>
</feature>
<dbReference type="InterPro" id="IPR036869">
    <property type="entry name" value="J_dom_sf"/>
</dbReference>
<dbReference type="InterPro" id="IPR011004">
    <property type="entry name" value="Trimer_LpxA-like_sf"/>
</dbReference>
<dbReference type="EMBL" id="JBCNJP010000027">
    <property type="protein sequence ID" value="KAK9052540.1"/>
    <property type="molecule type" value="Genomic_DNA"/>
</dbReference>
<feature type="compositionally biased region" description="Polar residues" evidence="4">
    <location>
        <begin position="1018"/>
        <end position="1032"/>
    </location>
</feature>
<gene>
    <name evidence="6" type="ORF">SSX86_029169</name>
</gene>
<proteinExistence type="predicted"/>
<evidence type="ECO:0000256" key="4">
    <source>
        <dbReference type="SAM" id="MobiDB-lite"/>
    </source>
</evidence>
<feature type="coiled-coil region" evidence="3">
    <location>
        <begin position="1290"/>
        <end position="1322"/>
    </location>
</feature>